<reference evidence="1" key="2">
    <citation type="journal article" date="2021" name="Genome Biol. Evol.">
        <title>Developing a high-quality reference genome for a parasitic bivalve with doubly uniparental inheritance (Bivalvia: Unionida).</title>
        <authorList>
            <person name="Smith C.H."/>
        </authorList>
    </citation>
    <scope>NUCLEOTIDE SEQUENCE</scope>
    <source>
        <strain evidence="1">CHS0354</strain>
        <tissue evidence="1">Mantle</tissue>
    </source>
</reference>
<organism evidence="1 2">
    <name type="scientific">Potamilus streckersoni</name>
    <dbReference type="NCBI Taxonomy" id="2493646"/>
    <lineage>
        <taxon>Eukaryota</taxon>
        <taxon>Metazoa</taxon>
        <taxon>Spiralia</taxon>
        <taxon>Lophotrochozoa</taxon>
        <taxon>Mollusca</taxon>
        <taxon>Bivalvia</taxon>
        <taxon>Autobranchia</taxon>
        <taxon>Heteroconchia</taxon>
        <taxon>Palaeoheterodonta</taxon>
        <taxon>Unionida</taxon>
        <taxon>Unionoidea</taxon>
        <taxon>Unionidae</taxon>
        <taxon>Ambleminae</taxon>
        <taxon>Lampsilini</taxon>
        <taxon>Potamilus</taxon>
    </lineage>
</organism>
<name>A0AAE0TBM0_9BIVA</name>
<reference evidence="1" key="3">
    <citation type="submission" date="2023-05" db="EMBL/GenBank/DDBJ databases">
        <authorList>
            <person name="Smith C.H."/>
        </authorList>
    </citation>
    <scope>NUCLEOTIDE SEQUENCE</scope>
    <source>
        <strain evidence="1">CHS0354</strain>
        <tissue evidence="1">Mantle</tissue>
    </source>
</reference>
<gene>
    <name evidence="1" type="ORF">CHS0354_036978</name>
</gene>
<reference evidence="1" key="1">
    <citation type="journal article" date="2021" name="Genome Biol. Evol.">
        <title>A High-Quality Reference Genome for a Parasitic Bivalve with Doubly Uniparental Inheritance (Bivalvia: Unionida).</title>
        <authorList>
            <person name="Smith C.H."/>
        </authorList>
    </citation>
    <scope>NUCLEOTIDE SEQUENCE</scope>
    <source>
        <strain evidence="1">CHS0354</strain>
    </source>
</reference>
<comment type="caution">
    <text evidence="1">The sequence shown here is derived from an EMBL/GenBank/DDBJ whole genome shotgun (WGS) entry which is preliminary data.</text>
</comment>
<dbReference type="Proteomes" id="UP001195483">
    <property type="component" value="Unassembled WGS sequence"/>
</dbReference>
<protein>
    <submittedName>
        <fullName evidence="1">Uncharacterized protein</fullName>
    </submittedName>
</protein>
<accession>A0AAE0TBM0</accession>
<keyword evidence="2" id="KW-1185">Reference proteome</keyword>
<dbReference type="EMBL" id="JAEAOA010002168">
    <property type="protein sequence ID" value="KAK3607359.1"/>
    <property type="molecule type" value="Genomic_DNA"/>
</dbReference>
<evidence type="ECO:0000313" key="1">
    <source>
        <dbReference type="EMBL" id="KAK3607359.1"/>
    </source>
</evidence>
<proteinExistence type="predicted"/>
<evidence type="ECO:0000313" key="2">
    <source>
        <dbReference type="Proteomes" id="UP001195483"/>
    </source>
</evidence>
<dbReference type="AlphaFoldDB" id="A0AAE0TBM0"/>
<feature type="non-terminal residue" evidence="1">
    <location>
        <position position="53"/>
    </location>
</feature>
<sequence length="53" mass="6375">MILINQIRTQYHWPAKRLTATNWLLRSSEPLSCNIYLMRNMKLAYATENYVDE</sequence>